<feature type="compositionally biased region" description="Acidic residues" evidence="1">
    <location>
        <begin position="227"/>
        <end position="243"/>
    </location>
</feature>
<feature type="region of interest" description="Disordered" evidence="1">
    <location>
        <begin position="227"/>
        <end position="258"/>
    </location>
</feature>
<name>A0ABP0T1S3_9DINO</name>
<organism evidence="2 3">
    <name type="scientific">Durusdinium trenchii</name>
    <dbReference type="NCBI Taxonomy" id="1381693"/>
    <lineage>
        <taxon>Eukaryota</taxon>
        <taxon>Sar</taxon>
        <taxon>Alveolata</taxon>
        <taxon>Dinophyceae</taxon>
        <taxon>Suessiales</taxon>
        <taxon>Symbiodiniaceae</taxon>
        <taxon>Durusdinium</taxon>
    </lineage>
</organism>
<feature type="region of interest" description="Disordered" evidence="1">
    <location>
        <begin position="1"/>
        <end position="25"/>
    </location>
</feature>
<evidence type="ECO:0000313" key="2">
    <source>
        <dbReference type="EMBL" id="CAK9118662.1"/>
    </source>
</evidence>
<evidence type="ECO:0000256" key="1">
    <source>
        <dbReference type="SAM" id="MobiDB-lite"/>
    </source>
</evidence>
<dbReference type="Proteomes" id="UP001642484">
    <property type="component" value="Unassembled WGS sequence"/>
</dbReference>
<keyword evidence="3" id="KW-1185">Reference proteome</keyword>
<protein>
    <submittedName>
        <fullName evidence="2">Uncharacterized protein</fullName>
    </submittedName>
</protein>
<proteinExistence type="predicted"/>
<dbReference type="EMBL" id="CAXAMN010029070">
    <property type="protein sequence ID" value="CAK9118662.1"/>
    <property type="molecule type" value="Genomic_DNA"/>
</dbReference>
<evidence type="ECO:0000313" key="3">
    <source>
        <dbReference type="Proteomes" id="UP001642484"/>
    </source>
</evidence>
<sequence length="324" mass="36044">MAPKAAQPAEEATPGRSPGSLPASQLPWAQIPSFVAGDTDLDDYGKKLTFLASIWPEEHIGHLAPRAALQCDPVSFKKISRISPEELKSKKGVAAILAALGLQWGRFSAEDRYLKFERALFLTVQKGDETNDSYLARHDACFEEVMAKEKGISLEEIRAYILLRHSALSSEDKKRIIVESDGELKYGPTRDRVRLLGSKFFTDLHGQAKPKNKTYDVNITETPDEEDTMVTFEPPDEQQEEQAETTTMAETPYEPEQDPELMDTLPDDVQDYEPGQFEVTPSAKTRINFEKASSPILPALNVHDQTGLGQMMEEASDEAILDTG</sequence>
<reference evidence="2 3" key="1">
    <citation type="submission" date="2024-02" db="EMBL/GenBank/DDBJ databases">
        <authorList>
            <person name="Chen Y."/>
            <person name="Shah S."/>
            <person name="Dougan E. K."/>
            <person name="Thang M."/>
            <person name="Chan C."/>
        </authorList>
    </citation>
    <scope>NUCLEOTIDE SEQUENCE [LARGE SCALE GENOMIC DNA]</scope>
</reference>
<gene>
    <name evidence="2" type="ORF">CCMP2556_LOCUS55685</name>
</gene>
<feature type="non-terminal residue" evidence="2">
    <location>
        <position position="324"/>
    </location>
</feature>
<accession>A0ABP0T1S3</accession>
<comment type="caution">
    <text evidence="2">The sequence shown here is derived from an EMBL/GenBank/DDBJ whole genome shotgun (WGS) entry which is preliminary data.</text>
</comment>